<gene>
    <name evidence="3" type="ORF">GM51_20520</name>
</gene>
<accession>A0A094S5K9</accession>
<dbReference type="InterPro" id="IPR006035">
    <property type="entry name" value="Ureohydrolase"/>
</dbReference>
<proteinExistence type="predicted"/>
<dbReference type="GO" id="GO:0033389">
    <property type="term" value="P:putrescine biosynthetic process from arginine, via agmatine"/>
    <property type="evidence" value="ECO:0007669"/>
    <property type="project" value="TreeGrafter"/>
</dbReference>
<evidence type="ECO:0000256" key="2">
    <source>
        <dbReference type="ARBA" id="ARBA00022801"/>
    </source>
</evidence>
<dbReference type="GO" id="GO:0046872">
    <property type="term" value="F:metal ion binding"/>
    <property type="evidence" value="ECO:0007669"/>
    <property type="project" value="UniProtKB-KW"/>
</dbReference>
<dbReference type="Gene3D" id="3.40.800.10">
    <property type="entry name" value="Ureohydrolase domain"/>
    <property type="match status" value="1"/>
</dbReference>
<reference evidence="3" key="1">
    <citation type="submission" date="2014-06" db="EMBL/GenBank/DDBJ databases">
        <title>Key roles for freshwater Actinobacteria revealed by deep metagenomic sequencing.</title>
        <authorList>
            <person name="Ghai R."/>
            <person name="Mizuno C.M."/>
            <person name="Picazo A."/>
            <person name="Camacho A."/>
            <person name="Rodriguez-Valera F."/>
        </authorList>
    </citation>
    <scope>NUCLEOTIDE SEQUENCE</scope>
</reference>
<dbReference type="PIRSF" id="PIRSF036979">
    <property type="entry name" value="Arginase"/>
    <property type="match status" value="1"/>
</dbReference>
<sequence length="312" mass="32723">MARKNIGTMMGSQTTSTFIGIPAGTLSDVSGGSAVFGAPCATPYPSVGAYCKDAPAAIRGAISSYQANIDHMDFDLGGPIFPNGVNAIDLGDLDFDESDTPANRERIRSTVSQIVAQGAVPVVIGGDDSIPIPMIEGFAEHGEYFVVQIDAHIDYRDEVGGEKLGLSSTMRRAFEMPHIKGLVQVGQRGIGSARPQDYEDAKSHGVKFVSARQVASGGIQQVIDLVPAGVNVIVDLDCDALDPSIVPGVIGRAPGGLTYWNVVELLHGIAGKAKLSGFNLVEFMPDSDVDEIGALNNARIICNVLGLVARQS</sequence>
<dbReference type="PROSITE" id="PS51409">
    <property type="entry name" value="ARGINASE_2"/>
    <property type="match status" value="1"/>
</dbReference>
<keyword evidence="2" id="KW-0378">Hydrolase</keyword>
<name>A0A094S5K9_9ZZZZ</name>
<dbReference type="SUPFAM" id="SSF52768">
    <property type="entry name" value="Arginase/deacetylase"/>
    <property type="match status" value="1"/>
</dbReference>
<comment type="caution">
    <text evidence="3">The sequence shown here is derived from an EMBL/GenBank/DDBJ whole genome shotgun (WGS) entry which is preliminary data.</text>
</comment>
<evidence type="ECO:0000313" key="3">
    <source>
        <dbReference type="EMBL" id="KGA13153.1"/>
    </source>
</evidence>
<organism evidence="3">
    <name type="scientific">freshwater metagenome</name>
    <dbReference type="NCBI Taxonomy" id="449393"/>
    <lineage>
        <taxon>unclassified sequences</taxon>
        <taxon>metagenomes</taxon>
        <taxon>ecological metagenomes</taxon>
    </lineage>
</organism>
<dbReference type="Pfam" id="PF00491">
    <property type="entry name" value="Arginase"/>
    <property type="match status" value="1"/>
</dbReference>
<dbReference type="GO" id="GO:0008783">
    <property type="term" value="F:agmatinase activity"/>
    <property type="evidence" value="ECO:0007669"/>
    <property type="project" value="TreeGrafter"/>
</dbReference>
<dbReference type="EMBL" id="JNSL01000199">
    <property type="protein sequence ID" value="KGA13153.1"/>
    <property type="molecule type" value="Genomic_DNA"/>
</dbReference>
<evidence type="ECO:0000256" key="1">
    <source>
        <dbReference type="ARBA" id="ARBA00022723"/>
    </source>
</evidence>
<dbReference type="PANTHER" id="PTHR11358">
    <property type="entry name" value="ARGINASE/AGMATINASE"/>
    <property type="match status" value="1"/>
</dbReference>
<keyword evidence="1" id="KW-0479">Metal-binding</keyword>
<protein>
    <submittedName>
        <fullName evidence="3">Arginase/agmatinase/formiminoglutamase</fullName>
    </submittedName>
</protein>
<dbReference type="AlphaFoldDB" id="A0A094S5K9"/>
<dbReference type="PANTHER" id="PTHR11358:SF26">
    <property type="entry name" value="GUANIDINO ACID HYDROLASE, MITOCHONDRIAL"/>
    <property type="match status" value="1"/>
</dbReference>
<dbReference type="InterPro" id="IPR023696">
    <property type="entry name" value="Ureohydrolase_dom_sf"/>
</dbReference>